<dbReference type="Proteomes" id="UP001187415">
    <property type="component" value="Unassembled WGS sequence"/>
</dbReference>
<feature type="binding site" evidence="1">
    <location>
        <position position="203"/>
    </location>
    <ligand>
        <name>Zn(2+)</name>
        <dbReference type="ChEBI" id="CHEBI:29105"/>
        <note>catalytic</note>
    </ligand>
</feature>
<comment type="caution">
    <text evidence="5">The sequence shown here is derived from an EMBL/GenBank/DDBJ whole genome shotgun (WGS) entry which is preliminary data.</text>
</comment>
<dbReference type="EC" id="3.4.24.-" evidence="2"/>
<evidence type="ECO:0000256" key="2">
    <source>
        <dbReference type="RuleBase" id="RU361183"/>
    </source>
</evidence>
<dbReference type="GO" id="GO:0006508">
    <property type="term" value="P:proteolysis"/>
    <property type="evidence" value="ECO:0007669"/>
    <property type="project" value="UniProtKB-KW"/>
</dbReference>
<evidence type="ECO:0000313" key="6">
    <source>
        <dbReference type="Proteomes" id="UP001187415"/>
    </source>
</evidence>
<feature type="domain" description="Peptidase M12A" evidence="4">
    <location>
        <begin position="99"/>
        <end position="298"/>
    </location>
</feature>
<evidence type="ECO:0000259" key="4">
    <source>
        <dbReference type="PROSITE" id="PS51864"/>
    </source>
</evidence>
<reference evidence="5" key="1">
    <citation type="submission" date="2023-07" db="EMBL/GenBank/DDBJ databases">
        <title>Chromosome-level Genome Assembly of Striped Snakehead (Channa striata).</title>
        <authorList>
            <person name="Liu H."/>
        </authorList>
    </citation>
    <scope>NUCLEOTIDE SEQUENCE</scope>
    <source>
        <strain evidence="5">Gz</strain>
        <tissue evidence="5">Muscle</tissue>
    </source>
</reference>
<gene>
    <name evidence="5" type="ORF">Q5P01_012948</name>
</gene>
<feature type="region of interest" description="Disordered" evidence="3">
    <location>
        <begin position="27"/>
        <end position="50"/>
    </location>
</feature>
<proteinExistence type="predicted"/>
<keyword evidence="2" id="KW-0732">Signal</keyword>
<feature type="active site" evidence="1">
    <location>
        <position position="200"/>
    </location>
</feature>
<feature type="binding site" evidence="1">
    <location>
        <position position="199"/>
    </location>
    <ligand>
        <name>Zn(2+)</name>
        <dbReference type="ChEBI" id="CHEBI:29105"/>
        <note>catalytic</note>
    </ligand>
</feature>
<dbReference type="EMBL" id="JAUPFM010000009">
    <property type="protein sequence ID" value="KAK2842748.1"/>
    <property type="molecule type" value="Genomic_DNA"/>
</dbReference>
<protein>
    <recommendedName>
        <fullName evidence="2">Metalloendopeptidase</fullName>
        <ecNumber evidence="2">3.4.24.-</ecNumber>
    </recommendedName>
</protein>
<comment type="cofactor">
    <cofactor evidence="1 2">
        <name>Zn(2+)</name>
        <dbReference type="ChEBI" id="CHEBI:29105"/>
    </cofactor>
    <text evidence="1 2">Binds 1 zinc ion per subunit.</text>
</comment>
<evidence type="ECO:0000313" key="5">
    <source>
        <dbReference type="EMBL" id="KAK2842748.1"/>
    </source>
</evidence>
<keyword evidence="1 2" id="KW-0862">Zinc</keyword>
<dbReference type="PRINTS" id="PR00480">
    <property type="entry name" value="ASTACIN"/>
</dbReference>
<dbReference type="AlphaFoldDB" id="A0AA88MTH1"/>
<dbReference type="PANTHER" id="PTHR10127:SF899">
    <property type="entry name" value="ASTACIN-LIKE METALLOENDOPEPTIDASE-RELATED"/>
    <property type="match status" value="1"/>
</dbReference>
<dbReference type="InterPro" id="IPR001506">
    <property type="entry name" value="Peptidase_M12A"/>
</dbReference>
<dbReference type="PROSITE" id="PS51864">
    <property type="entry name" value="ASTACIN"/>
    <property type="match status" value="1"/>
</dbReference>
<sequence>MTMSLSLLPSTLGLLVQGETLSKRDTDVCSSNYHGSNEVHPGSPGPARSLSLDRGRVVKRQSGDNNELSVSELLERANRNLNPVQGGVQIQGDIAVSNSSDTDSCVQDGCKWPKSSDGNVYVPYVISNSYSSEHRGVITSAMNSISSSGCVRFIPRTTETDYIHIQSLDGCYSFVGRQGNAQTVSLNSNDCIHFGIVQHELLHVLGFHHEHRRSDRDQYVQVLLHNVLTGMENNFNKVNTLNEATPYDYNSIMHYHNRVFSKNMNPTLVAASNSKVLGIVLRNLLSRDFNRTNLVYCSN</sequence>
<keyword evidence="1 2" id="KW-0482">Metalloprotease</keyword>
<name>A0AA88MTH1_CHASR</name>
<evidence type="ECO:0000256" key="3">
    <source>
        <dbReference type="SAM" id="MobiDB-lite"/>
    </source>
</evidence>
<keyword evidence="1 2" id="KW-0378">Hydrolase</keyword>
<dbReference type="Gene3D" id="3.40.390.10">
    <property type="entry name" value="Collagenase (Catalytic Domain)"/>
    <property type="match status" value="1"/>
</dbReference>
<dbReference type="Pfam" id="PF01400">
    <property type="entry name" value="Astacin"/>
    <property type="match status" value="1"/>
</dbReference>
<keyword evidence="6" id="KW-1185">Reference proteome</keyword>
<comment type="caution">
    <text evidence="1">Lacks conserved residue(s) required for the propagation of feature annotation.</text>
</comment>
<dbReference type="PANTHER" id="PTHR10127">
    <property type="entry name" value="DISCOIDIN, CUB, EGF, LAMININ , AND ZINC METALLOPROTEASE DOMAIN CONTAINING"/>
    <property type="match status" value="1"/>
</dbReference>
<dbReference type="InterPro" id="IPR024079">
    <property type="entry name" value="MetalloPept_cat_dom_sf"/>
</dbReference>
<accession>A0AA88MTH1</accession>
<feature type="chain" id="PRO_5041515178" description="Metalloendopeptidase" evidence="2">
    <location>
        <begin position="19"/>
        <end position="299"/>
    </location>
</feature>
<dbReference type="GO" id="GO:0004222">
    <property type="term" value="F:metalloendopeptidase activity"/>
    <property type="evidence" value="ECO:0007669"/>
    <property type="project" value="UniProtKB-UniRule"/>
</dbReference>
<feature type="signal peptide" evidence="2">
    <location>
        <begin position="1"/>
        <end position="18"/>
    </location>
</feature>
<keyword evidence="1 2" id="KW-0479">Metal-binding</keyword>
<dbReference type="InterPro" id="IPR006026">
    <property type="entry name" value="Peptidase_Metallo"/>
</dbReference>
<dbReference type="SUPFAM" id="SSF55486">
    <property type="entry name" value="Metalloproteases ('zincins'), catalytic domain"/>
    <property type="match status" value="1"/>
</dbReference>
<organism evidence="5 6">
    <name type="scientific">Channa striata</name>
    <name type="common">Snakehead murrel</name>
    <name type="synonym">Ophicephalus striatus</name>
    <dbReference type="NCBI Taxonomy" id="64152"/>
    <lineage>
        <taxon>Eukaryota</taxon>
        <taxon>Metazoa</taxon>
        <taxon>Chordata</taxon>
        <taxon>Craniata</taxon>
        <taxon>Vertebrata</taxon>
        <taxon>Euteleostomi</taxon>
        <taxon>Actinopterygii</taxon>
        <taxon>Neopterygii</taxon>
        <taxon>Teleostei</taxon>
        <taxon>Neoteleostei</taxon>
        <taxon>Acanthomorphata</taxon>
        <taxon>Anabantaria</taxon>
        <taxon>Anabantiformes</taxon>
        <taxon>Channoidei</taxon>
        <taxon>Channidae</taxon>
        <taxon>Channa</taxon>
    </lineage>
</organism>
<dbReference type="GO" id="GO:0008270">
    <property type="term" value="F:zinc ion binding"/>
    <property type="evidence" value="ECO:0007669"/>
    <property type="project" value="UniProtKB-UniRule"/>
</dbReference>
<evidence type="ECO:0000256" key="1">
    <source>
        <dbReference type="PROSITE-ProRule" id="PRU01211"/>
    </source>
</evidence>
<dbReference type="SMART" id="SM00235">
    <property type="entry name" value="ZnMc"/>
    <property type="match status" value="1"/>
</dbReference>
<feature type="binding site" evidence="1">
    <location>
        <position position="209"/>
    </location>
    <ligand>
        <name>Zn(2+)</name>
        <dbReference type="ChEBI" id="CHEBI:29105"/>
        <note>catalytic</note>
    </ligand>
</feature>
<keyword evidence="1 2" id="KW-0645">Protease</keyword>